<feature type="transmembrane region" description="Helical" evidence="1">
    <location>
        <begin position="119"/>
        <end position="138"/>
    </location>
</feature>
<dbReference type="AlphaFoldDB" id="A0A0F9AJH5"/>
<keyword evidence="1" id="KW-1133">Transmembrane helix</keyword>
<evidence type="ECO:0000313" key="2">
    <source>
        <dbReference type="EMBL" id="KKK72326.1"/>
    </source>
</evidence>
<dbReference type="EMBL" id="LAZR01057308">
    <property type="protein sequence ID" value="KKK72326.1"/>
    <property type="molecule type" value="Genomic_DNA"/>
</dbReference>
<sequence length="140" mass="15596">MKKIYLAIIVGLFLISFVSADQQSLGTFKKDGCMQLTQTCGNCTHNNLTYVYQTIDAILYNISDGMTKSGTFYNYTFCNTSIVGEYIVNGFGDPDGEQASWTYNFWITPTGTILKTSDSLTYILLTIGSLILFLLFCFSS</sequence>
<keyword evidence="1" id="KW-0472">Membrane</keyword>
<gene>
    <name evidence="2" type="ORF">LCGC14_2904990</name>
</gene>
<evidence type="ECO:0000256" key="1">
    <source>
        <dbReference type="SAM" id="Phobius"/>
    </source>
</evidence>
<keyword evidence="1" id="KW-0812">Transmembrane</keyword>
<evidence type="ECO:0008006" key="3">
    <source>
        <dbReference type="Google" id="ProtNLM"/>
    </source>
</evidence>
<name>A0A0F9AJH5_9ZZZZ</name>
<reference evidence="2" key="1">
    <citation type="journal article" date="2015" name="Nature">
        <title>Complex archaea that bridge the gap between prokaryotes and eukaryotes.</title>
        <authorList>
            <person name="Spang A."/>
            <person name="Saw J.H."/>
            <person name="Jorgensen S.L."/>
            <person name="Zaremba-Niedzwiedzka K."/>
            <person name="Martijn J."/>
            <person name="Lind A.E."/>
            <person name="van Eijk R."/>
            <person name="Schleper C."/>
            <person name="Guy L."/>
            <person name="Ettema T.J."/>
        </authorList>
    </citation>
    <scope>NUCLEOTIDE SEQUENCE</scope>
</reference>
<proteinExistence type="predicted"/>
<comment type="caution">
    <text evidence="2">The sequence shown here is derived from an EMBL/GenBank/DDBJ whole genome shotgun (WGS) entry which is preliminary data.</text>
</comment>
<protein>
    <recommendedName>
        <fullName evidence="3">Transmembrane protein</fullName>
    </recommendedName>
</protein>
<accession>A0A0F9AJH5</accession>
<organism evidence="2">
    <name type="scientific">marine sediment metagenome</name>
    <dbReference type="NCBI Taxonomy" id="412755"/>
    <lineage>
        <taxon>unclassified sequences</taxon>
        <taxon>metagenomes</taxon>
        <taxon>ecological metagenomes</taxon>
    </lineage>
</organism>